<keyword evidence="2" id="KW-1133">Transmembrane helix</keyword>
<feature type="transmembrane region" description="Helical" evidence="2">
    <location>
        <begin position="97"/>
        <end position="123"/>
    </location>
</feature>
<comment type="caution">
    <text evidence="3">The sequence shown here is derived from an EMBL/GenBank/DDBJ whole genome shotgun (WGS) entry which is preliminary data.</text>
</comment>
<feature type="compositionally biased region" description="Low complexity" evidence="1">
    <location>
        <begin position="394"/>
        <end position="403"/>
    </location>
</feature>
<accession>A0A1X2HK32</accession>
<protein>
    <submittedName>
        <fullName evidence="3">Uncharacterized protein</fullName>
    </submittedName>
</protein>
<feature type="transmembrane region" description="Helical" evidence="2">
    <location>
        <begin position="171"/>
        <end position="188"/>
    </location>
</feature>
<feature type="compositionally biased region" description="Basic and acidic residues" evidence="1">
    <location>
        <begin position="285"/>
        <end position="298"/>
    </location>
</feature>
<keyword evidence="4" id="KW-1185">Reference proteome</keyword>
<gene>
    <name evidence="3" type="ORF">BCR43DRAFT_522988</name>
</gene>
<dbReference type="EMBL" id="MCGN01000003">
    <property type="protein sequence ID" value="ORY98956.1"/>
    <property type="molecule type" value="Genomic_DNA"/>
</dbReference>
<keyword evidence="2" id="KW-0812">Transmembrane</keyword>
<dbReference type="OMA" id="WATFATE"/>
<evidence type="ECO:0000256" key="1">
    <source>
        <dbReference type="SAM" id="MobiDB-lite"/>
    </source>
</evidence>
<reference evidence="3 4" key="1">
    <citation type="submission" date="2016-07" db="EMBL/GenBank/DDBJ databases">
        <title>Pervasive Adenine N6-methylation of Active Genes in Fungi.</title>
        <authorList>
            <consortium name="DOE Joint Genome Institute"/>
            <person name="Mondo S.J."/>
            <person name="Dannebaum R.O."/>
            <person name="Kuo R.C."/>
            <person name="Labutti K."/>
            <person name="Haridas S."/>
            <person name="Kuo A."/>
            <person name="Salamov A."/>
            <person name="Ahrendt S.R."/>
            <person name="Lipzen A."/>
            <person name="Sullivan W."/>
            <person name="Andreopoulos W.B."/>
            <person name="Clum A."/>
            <person name="Lindquist E."/>
            <person name="Daum C."/>
            <person name="Ramamoorthy G.K."/>
            <person name="Gryganskyi A."/>
            <person name="Culley D."/>
            <person name="Magnuson J.K."/>
            <person name="James T.Y."/>
            <person name="O'Malley M.A."/>
            <person name="Stajich J.E."/>
            <person name="Spatafora J.W."/>
            <person name="Visel A."/>
            <person name="Grigoriev I.V."/>
        </authorList>
    </citation>
    <scope>NUCLEOTIDE SEQUENCE [LARGE SCALE GENOMIC DNA]</scope>
    <source>
        <strain evidence="3 4">NRRL 2496</strain>
    </source>
</reference>
<feature type="region of interest" description="Disordered" evidence="1">
    <location>
        <begin position="214"/>
        <end position="251"/>
    </location>
</feature>
<dbReference type="AlphaFoldDB" id="A0A1X2HK32"/>
<keyword evidence="2" id="KW-0472">Membrane</keyword>
<feature type="compositionally biased region" description="Basic residues" evidence="1">
    <location>
        <begin position="220"/>
        <end position="232"/>
    </location>
</feature>
<dbReference type="OrthoDB" id="2281490at2759"/>
<feature type="transmembrane region" description="Helical" evidence="2">
    <location>
        <begin position="21"/>
        <end position="45"/>
    </location>
</feature>
<proteinExistence type="predicted"/>
<evidence type="ECO:0000313" key="3">
    <source>
        <dbReference type="EMBL" id="ORY98956.1"/>
    </source>
</evidence>
<feature type="compositionally biased region" description="Basic and acidic residues" evidence="1">
    <location>
        <begin position="317"/>
        <end position="326"/>
    </location>
</feature>
<dbReference type="Proteomes" id="UP000242180">
    <property type="component" value="Unassembled WGS sequence"/>
</dbReference>
<sequence>MKLYNYMERIEGWFAHIPARVYALLAETMLVLMGGALMGIDLGYVPGKLKESDSSEVYRTRFGDFYLYLALGGLISVWSIFGLAVTLMRNERGVRLYLWGLSALGVTQIIVGVIHIVLLFSLYRPALLDTCLDQHPNQHFWWSLGYQQSSEDQQIYQECSSKWRNFVLERTFTWAVYSVLVVAMSVLVRRYKKQLKKAHTRQVDAATMDAEEWMDEKPITTRHHRRQHRRRPPSFNEAPEPPPPAYHEIPEMREQRDKLYAEIAKRREAQKQRSGNRRSTVLPDSGEKDKTEEHKAVHPLDLTQPAMAAATAGVAPEQKHERQEQEEKQDEEEYEPPPPRPTSQQEVTDGVVDAPVSGVRHDPMSSEKIEYDSYRAKRDQQREHRFDNRHDSSDSFSEASSGGSDDEGESTDDGRRDRLMSVMSHRRQTKPATWNKLASVEQTSAMGGEADEERRPMLS</sequence>
<feature type="transmembrane region" description="Helical" evidence="2">
    <location>
        <begin position="65"/>
        <end position="85"/>
    </location>
</feature>
<evidence type="ECO:0000256" key="2">
    <source>
        <dbReference type="SAM" id="Phobius"/>
    </source>
</evidence>
<name>A0A1X2HK32_SYNRA</name>
<organism evidence="3 4">
    <name type="scientific">Syncephalastrum racemosum</name>
    <name type="common">Filamentous fungus</name>
    <dbReference type="NCBI Taxonomy" id="13706"/>
    <lineage>
        <taxon>Eukaryota</taxon>
        <taxon>Fungi</taxon>
        <taxon>Fungi incertae sedis</taxon>
        <taxon>Mucoromycota</taxon>
        <taxon>Mucoromycotina</taxon>
        <taxon>Mucoromycetes</taxon>
        <taxon>Mucorales</taxon>
        <taxon>Syncephalastraceae</taxon>
        <taxon>Syncephalastrum</taxon>
    </lineage>
</organism>
<feature type="compositionally biased region" description="Basic and acidic residues" evidence="1">
    <location>
        <begin position="359"/>
        <end position="393"/>
    </location>
</feature>
<feature type="region of interest" description="Disordered" evidence="1">
    <location>
        <begin position="266"/>
        <end position="459"/>
    </location>
</feature>
<dbReference type="InParanoid" id="A0A1X2HK32"/>
<feature type="compositionally biased region" description="Low complexity" evidence="1">
    <location>
        <begin position="306"/>
        <end position="316"/>
    </location>
</feature>
<evidence type="ECO:0000313" key="4">
    <source>
        <dbReference type="Proteomes" id="UP000242180"/>
    </source>
</evidence>